<dbReference type="OrthoDB" id="537032at2759"/>
<dbReference type="Proteomes" id="UP000270296">
    <property type="component" value="Unassembled WGS sequence"/>
</dbReference>
<dbReference type="EMBL" id="UZAM01018062">
    <property type="protein sequence ID" value="VDP49366.1"/>
    <property type="molecule type" value="Genomic_DNA"/>
</dbReference>
<dbReference type="AlphaFoldDB" id="A0A183J9I6"/>
<gene>
    <name evidence="1" type="ORF">SBAD_LOCUS12534</name>
</gene>
<protein>
    <submittedName>
        <fullName evidence="3">Ceramide glucosyltransferase</fullName>
    </submittedName>
</protein>
<reference evidence="1 2" key="2">
    <citation type="submission" date="2018-11" db="EMBL/GenBank/DDBJ databases">
        <authorList>
            <consortium name="Pathogen Informatics"/>
        </authorList>
    </citation>
    <scope>NUCLEOTIDE SEQUENCE [LARGE SCALE GENOMIC DNA]</scope>
</reference>
<proteinExistence type="predicted"/>
<evidence type="ECO:0000313" key="1">
    <source>
        <dbReference type="EMBL" id="VDP49366.1"/>
    </source>
</evidence>
<dbReference type="WBParaSite" id="SBAD_0001294301-mRNA-1">
    <property type="protein sequence ID" value="SBAD_0001294301-mRNA-1"/>
    <property type="gene ID" value="SBAD_0001294301"/>
</dbReference>
<reference evidence="3" key="1">
    <citation type="submission" date="2016-06" db="UniProtKB">
        <authorList>
            <consortium name="WormBaseParasite"/>
        </authorList>
    </citation>
    <scope>IDENTIFICATION</scope>
</reference>
<evidence type="ECO:0000313" key="2">
    <source>
        <dbReference type="Proteomes" id="UP000270296"/>
    </source>
</evidence>
<evidence type="ECO:0000313" key="3">
    <source>
        <dbReference type="WBParaSite" id="SBAD_0001294301-mRNA-1"/>
    </source>
</evidence>
<organism evidence="3">
    <name type="scientific">Soboliphyme baturini</name>
    <dbReference type="NCBI Taxonomy" id="241478"/>
    <lineage>
        <taxon>Eukaryota</taxon>
        <taxon>Metazoa</taxon>
        <taxon>Ecdysozoa</taxon>
        <taxon>Nematoda</taxon>
        <taxon>Enoplea</taxon>
        <taxon>Dorylaimia</taxon>
        <taxon>Dioctophymatida</taxon>
        <taxon>Dioctophymatoidea</taxon>
        <taxon>Soboliphymatidae</taxon>
        <taxon>Soboliphyme</taxon>
    </lineage>
</organism>
<name>A0A183J9I6_9BILA</name>
<accession>A0A183J9I6</accession>
<keyword evidence="2" id="KW-1185">Reference proteome</keyword>
<sequence length="333" mass="38256">MVDGSLNKSQNVEICVTERSRRPENCGVDLRLHIKVTDDLVVEHGMVLDGCFTALSKQIPYRVHAIVVSTRLGDYSVRQTCSRNVKDYMFVVFHSRLECYIDTVILNKLLTGVSLAALDSRWFWNEDIWLPPGTGWASLKNSHNSDYRKFSDLWLPMYYAFVILALRAAFEWFMPSVDCCFMLSNYSPELVHFFCVMREVLAVSPYLSHVNYMIFDFVLAVCPINADFRCIARPLGRFFGIRDTGSPLPHFFRCIVHRVRSVANFGSNGCGKGYYMLFEERNGRMEKIDERKGDAVEPAAGNNSSRRIRTNSVSKIIHIIHQKSVLDKFSESW</sequence>